<dbReference type="Proteomes" id="UP000317930">
    <property type="component" value="Segment"/>
</dbReference>
<evidence type="ECO:0000313" key="2">
    <source>
        <dbReference type="Proteomes" id="UP000317930"/>
    </source>
</evidence>
<organism evidence="1 2">
    <name type="scientific">Pantoea phage vB_PagM_AAM37</name>
    <dbReference type="NCBI Taxonomy" id="2588093"/>
    <lineage>
        <taxon>Viruses</taxon>
        <taxon>Duplodnaviria</taxon>
        <taxon>Heunggongvirae</taxon>
        <taxon>Uroviricota</taxon>
        <taxon>Caudoviricetes</taxon>
        <taxon>Dibbivirus</taxon>
        <taxon>Dibbivirus AAM37</taxon>
    </lineage>
</organism>
<proteinExistence type="predicted"/>
<dbReference type="EMBL" id="MK798143">
    <property type="protein sequence ID" value="QDH45735.1"/>
    <property type="molecule type" value="Genomic_DNA"/>
</dbReference>
<sequence>MAKRTKDKPRRVNPGQHDQHVLKWYLHLFMTNNRPEPGAFIGKIML</sequence>
<reference evidence="1 2" key="1">
    <citation type="submission" date="2019-04" db="EMBL/GenBank/DDBJ databases">
        <title>Complete genome sequence of Pantoea sp. infecting bacteriophage vB_PagM_AAM37.</title>
        <authorList>
            <person name="Truncaite L."/>
            <person name="Simoliuniene M."/>
            <person name="Zajanckauskaite A."/>
            <person name="Meskys R."/>
            <person name="Simoliunas E."/>
        </authorList>
    </citation>
    <scope>NUCLEOTIDE SEQUENCE [LARGE SCALE GENOMIC DNA]</scope>
    <source>
        <strain evidence="1">AAM37</strain>
    </source>
</reference>
<evidence type="ECO:0000313" key="1">
    <source>
        <dbReference type="EMBL" id="QDH45735.1"/>
    </source>
</evidence>
<name>A0A513ZYF1_9CAUD</name>
<keyword evidence="2" id="KW-1185">Reference proteome</keyword>
<protein>
    <submittedName>
        <fullName evidence="1">Uncharacterized protein</fullName>
    </submittedName>
</protein>
<gene>
    <name evidence="1" type="ORF">AAM37_gp64</name>
</gene>
<accession>A0A513ZYF1</accession>